<dbReference type="InterPro" id="IPR014729">
    <property type="entry name" value="Rossmann-like_a/b/a_fold"/>
</dbReference>
<comment type="miscellaneous">
    <text evidence="8">The reaction proceeds by a bi uni uni bi ping pong mechanism.</text>
</comment>
<dbReference type="CDD" id="cd00560">
    <property type="entry name" value="PanC"/>
    <property type="match status" value="1"/>
</dbReference>
<dbReference type="EMBL" id="PPGH01000034">
    <property type="protein sequence ID" value="PQJ96671.1"/>
    <property type="molecule type" value="Genomic_DNA"/>
</dbReference>
<dbReference type="GO" id="GO:0005829">
    <property type="term" value="C:cytosol"/>
    <property type="evidence" value="ECO:0007669"/>
    <property type="project" value="TreeGrafter"/>
</dbReference>
<evidence type="ECO:0000256" key="2">
    <source>
        <dbReference type="ARBA" id="ARBA00009256"/>
    </source>
</evidence>
<reference evidence="9 10" key="1">
    <citation type="submission" date="2018-01" db="EMBL/GenBank/DDBJ databases">
        <title>The complete genome sequence of Chromatium okenii LaCa, a purple sulfur bacterium with a turbulent life.</title>
        <authorList>
            <person name="Luedin S.M."/>
            <person name="Liechti N."/>
            <person name="Storelli N."/>
            <person name="Danza F."/>
            <person name="Wittwer M."/>
            <person name="Pothier J.F."/>
            <person name="Tonolla M.A."/>
        </authorList>
    </citation>
    <scope>NUCLEOTIDE SEQUENCE [LARGE SCALE GENOMIC DNA]</scope>
    <source>
        <strain evidence="9 10">LaCa</strain>
    </source>
</reference>
<keyword evidence="6 8" id="KW-0067">ATP-binding</keyword>
<dbReference type="HAMAP" id="MF_00158">
    <property type="entry name" value="PanC"/>
    <property type="match status" value="1"/>
</dbReference>
<dbReference type="EC" id="6.3.2.1" evidence="8"/>
<dbReference type="Proteomes" id="UP000239936">
    <property type="component" value="Unassembled WGS sequence"/>
</dbReference>
<evidence type="ECO:0000256" key="8">
    <source>
        <dbReference type="HAMAP-Rule" id="MF_00158"/>
    </source>
</evidence>
<evidence type="ECO:0000256" key="3">
    <source>
        <dbReference type="ARBA" id="ARBA00022598"/>
    </source>
</evidence>
<dbReference type="PANTHER" id="PTHR21299">
    <property type="entry name" value="CYTIDYLATE KINASE/PANTOATE-BETA-ALANINE LIGASE"/>
    <property type="match status" value="1"/>
</dbReference>
<evidence type="ECO:0000313" key="9">
    <source>
        <dbReference type="EMBL" id="PQJ96671.1"/>
    </source>
</evidence>
<protein>
    <recommendedName>
        <fullName evidence="8">Pantothenate synthetase</fullName>
        <shortName evidence="8">PS</shortName>
        <ecNumber evidence="8">6.3.2.1</ecNumber>
    </recommendedName>
    <alternativeName>
        <fullName evidence="8">Pantoate--beta-alanine ligase</fullName>
    </alternativeName>
    <alternativeName>
        <fullName evidence="8">Pantoate-activating enzyme</fullName>
    </alternativeName>
</protein>
<evidence type="ECO:0000313" key="10">
    <source>
        <dbReference type="Proteomes" id="UP000239936"/>
    </source>
</evidence>
<dbReference type="GO" id="GO:0004592">
    <property type="term" value="F:pantoate-beta-alanine ligase activity"/>
    <property type="evidence" value="ECO:0007669"/>
    <property type="project" value="UniProtKB-UniRule"/>
</dbReference>
<feature type="binding site" evidence="8">
    <location>
        <position position="155"/>
    </location>
    <ligand>
        <name>(R)-pantoate</name>
        <dbReference type="ChEBI" id="CHEBI:15980"/>
    </ligand>
</feature>
<dbReference type="InterPro" id="IPR042176">
    <property type="entry name" value="Pantoate_ligase_C"/>
</dbReference>
<dbReference type="PANTHER" id="PTHR21299:SF1">
    <property type="entry name" value="PANTOATE--BETA-ALANINE LIGASE"/>
    <property type="match status" value="1"/>
</dbReference>
<dbReference type="SUPFAM" id="SSF52374">
    <property type="entry name" value="Nucleotidylyl transferase"/>
    <property type="match status" value="1"/>
</dbReference>
<feature type="binding site" evidence="8">
    <location>
        <position position="178"/>
    </location>
    <ligand>
        <name>ATP</name>
        <dbReference type="ChEBI" id="CHEBI:30616"/>
    </ligand>
</feature>
<comment type="catalytic activity">
    <reaction evidence="7 8">
        <text>(R)-pantoate + beta-alanine + ATP = (R)-pantothenate + AMP + diphosphate + H(+)</text>
        <dbReference type="Rhea" id="RHEA:10912"/>
        <dbReference type="ChEBI" id="CHEBI:15378"/>
        <dbReference type="ChEBI" id="CHEBI:15980"/>
        <dbReference type="ChEBI" id="CHEBI:29032"/>
        <dbReference type="ChEBI" id="CHEBI:30616"/>
        <dbReference type="ChEBI" id="CHEBI:33019"/>
        <dbReference type="ChEBI" id="CHEBI:57966"/>
        <dbReference type="ChEBI" id="CHEBI:456215"/>
        <dbReference type="EC" id="6.3.2.1"/>
    </reaction>
</comment>
<keyword evidence="10" id="KW-1185">Reference proteome</keyword>
<feature type="binding site" evidence="8">
    <location>
        <begin position="30"/>
        <end position="37"/>
    </location>
    <ligand>
        <name>ATP</name>
        <dbReference type="ChEBI" id="CHEBI:30616"/>
    </ligand>
</feature>
<accession>A0A2S7XTB9</accession>
<dbReference type="InterPro" id="IPR004821">
    <property type="entry name" value="Cyt_trans-like"/>
</dbReference>
<dbReference type="UniPathway" id="UPA00028">
    <property type="reaction ID" value="UER00005"/>
</dbReference>
<keyword evidence="4 8" id="KW-0566">Pantothenate biosynthesis</keyword>
<comment type="caution">
    <text evidence="9">The sequence shown here is derived from an EMBL/GenBank/DDBJ whole genome shotgun (WGS) entry which is preliminary data.</text>
</comment>
<dbReference type="FunFam" id="3.40.50.620:FF:000013">
    <property type="entry name" value="Pantothenate synthetase"/>
    <property type="match status" value="1"/>
</dbReference>
<dbReference type="Gene3D" id="3.30.1300.10">
    <property type="entry name" value="Pantoate-beta-alanine ligase, C-terminal domain"/>
    <property type="match status" value="1"/>
</dbReference>
<feature type="binding site" evidence="8">
    <location>
        <position position="61"/>
    </location>
    <ligand>
        <name>beta-alanine</name>
        <dbReference type="ChEBI" id="CHEBI:57966"/>
    </ligand>
</feature>
<comment type="similarity">
    <text evidence="2 8">Belongs to the pantothenate synthetase family.</text>
</comment>
<dbReference type="OrthoDB" id="9773087at2"/>
<keyword evidence="3 8" id="KW-0436">Ligase</keyword>
<evidence type="ECO:0000256" key="5">
    <source>
        <dbReference type="ARBA" id="ARBA00022741"/>
    </source>
</evidence>
<comment type="pathway">
    <text evidence="1 8">Cofactor biosynthesis; (R)-pantothenate biosynthesis; (R)-pantothenate from (R)-pantoate and beta-alanine: step 1/1.</text>
</comment>
<feature type="active site" description="Proton donor" evidence="8">
    <location>
        <position position="37"/>
    </location>
</feature>
<dbReference type="Pfam" id="PF02569">
    <property type="entry name" value="Pantoate_ligase"/>
    <property type="match status" value="1"/>
</dbReference>
<name>A0A2S7XTB9_9GAMM</name>
<feature type="binding site" evidence="8">
    <location>
        <begin position="186"/>
        <end position="189"/>
    </location>
    <ligand>
        <name>ATP</name>
        <dbReference type="ChEBI" id="CHEBI:30616"/>
    </ligand>
</feature>
<dbReference type="GO" id="GO:0005524">
    <property type="term" value="F:ATP binding"/>
    <property type="evidence" value="ECO:0007669"/>
    <property type="project" value="UniProtKB-KW"/>
</dbReference>
<comment type="subunit">
    <text evidence="8">Homodimer.</text>
</comment>
<evidence type="ECO:0000256" key="6">
    <source>
        <dbReference type="ARBA" id="ARBA00022840"/>
    </source>
</evidence>
<keyword evidence="5 8" id="KW-0547">Nucleotide-binding</keyword>
<dbReference type="Gene3D" id="3.40.50.620">
    <property type="entry name" value="HUPs"/>
    <property type="match status" value="1"/>
</dbReference>
<gene>
    <name evidence="8" type="primary">panC</name>
    <name evidence="9" type="ORF">CXB77_07790</name>
</gene>
<feature type="binding site" evidence="8">
    <location>
        <begin position="149"/>
        <end position="152"/>
    </location>
    <ligand>
        <name>ATP</name>
        <dbReference type="ChEBI" id="CHEBI:30616"/>
    </ligand>
</feature>
<comment type="subcellular location">
    <subcellularLocation>
        <location evidence="8">Cytoplasm</location>
    </subcellularLocation>
</comment>
<evidence type="ECO:0000256" key="4">
    <source>
        <dbReference type="ARBA" id="ARBA00022655"/>
    </source>
</evidence>
<organism evidence="9 10">
    <name type="scientific">Chromatium okenii</name>
    <dbReference type="NCBI Taxonomy" id="61644"/>
    <lineage>
        <taxon>Bacteria</taxon>
        <taxon>Pseudomonadati</taxon>
        <taxon>Pseudomonadota</taxon>
        <taxon>Gammaproteobacteria</taxon>
        <taxon>Chromatiales</taxon>
        <taxon>Chromatiaceae</taxon>
        <taxon>Chromatium</taxon>
    </lineage>
</organism>
<proteinExistence type="inferred from homology"/>
<dbReference type="AlphaFoldDB" id="A0A2S7XTB9"/>
<feature type="binding site" evidence="8">
    <location>
        <position position="61"/>
    </location>
    <ligand>
        <name>(R)-pantoate</name>
        <dbReference type="ChEBI" id="CHEBI:15980"/>
    </ligand>
</feature>
<evidence type="ECO:0000256" key="7">
    <source>
        <dbReference type="ARBA" id="ARBA00048258"/>
    </source>
</evidence>
<dbReference type="InterPro" id="IPR003721">
    <property type="entry name" value="Pantoate_ligase"/>
</dbReference>
<dbReference type="RefSeq" id="WP_105073430.1">
    <property type="nucleotide sequence ID" value="NZ_PPGH01000034.1"/>
</dbReference>
<dbReference type="NCBIfam" id="TIGR00018">
    <property type="entry name" value="panC"/>
    <property type="match status" value="1"/>
</dbReference>
<dbReference type="NCBIfam" id="TIGR00125">
    <property type="entry name" value="cyt_tran_rel"/>
    <property type="match status" value="1"/>
</dbReference>
<dbReference type="GO" id="GO:0015940">
    <property type="term" value="P:pantothenate biosynthetic process"/>
    <property type="evidence" value="ECO:0007669"/>
    <property type="project" value="UniProtKB-UniRule"/>
</dbReference>
<comment type="function">
    <text evidence="8">Catalyzes the condensation of pantoate with beta-alanine in an ATP-dependent reaction via a pantoyl-adenylate intermediate.</text>
</comment>
<evidence type="ECO:0000256" key="1">
    <source>
        <dbReference type="ARBA" id="ARBA00004990"/>
    </source>
</evidence>
<keyword evidence="8" id="KW-0963">Cytoplasm</keyword>
<sequence>MRHITQIADLRSKIAEWRSAGERIALVPTMGNLHQGHLALVQAAQQHANRVVVSIFVNPLQFGAGEDLDAYPRTLEQDQQQLAALGCDVLFAPPVSEMYPHGQTAQTRVEVPELSDILCGATRPGHFVGVTTVVCKLFNMVQPDVALFGEKDFQQLLIIRRMVADLNLPIDIIGLPTVREADGLALSSRNRYLSAEERRRAPGLYQTLCSVSRALQTGMSAAGLEQLAVPALSLAGLQPDYVAVRAAATLAPATPADVELVIVAAAYLGRTRLIDNLRVRR</sequence>